<dbReference type="EMBL" id="CM007649">
    <property type="protein sequence ID" value="ONM38230.1"/>
    <property type="molecule type" value="Genomic_DNA"/>
</dbReference>
<feature type="compositionally biased region" description="Pro residues" evidence="1">
    <location>
        <begin position="1"/>
        <end position="11"/>
    </location>
</feature>
<dbReference type="AlphaFoldDB" id="A0A1D6NCI1"/>
<gene>
    <name evidence="2" type="ORF">ZEAMMB73_Zm00001d043484</name>
</gene>
<organism evidence="2">
    <name type="scientific">Zea mays</name>
    <name type="common">Maize</name>
    <dbReference type="NCBI Taxonomy" id="4577"/>
    <lineage>
        <taxon>Eukaryota</taxon>
        <taxon>Viridiplantae</taxon>
        <taxon>Streptophyta</taxon>
        <taxon>Embryophyta</taxon>
        <taxon>Tracheophyta</taxon>
        <taxon>Spermatophyta</taxon>
        <taxon>Magnoliopsida</taxon>
        <taxon>Liliopsida</taxon>
        <taxon>Poales</taxon>
        <taxon>Poaceae</taxon>
        <taxon>PACMAD clade</taxon>
        <taxon>Panicoideae</taxon>
        <taxon>Andropogonodae</taxon>
        <taxon>Andropogoneae</taxon>
        <taxon>Tripsacinae</taxon>
        <taxon>Zea</taxon>
    </lineage>
</organism>
<feature type="region of interest" description="Disordered" evidence="1">
    <location>
        <begin position="1"/>
        <end position="48"/>
    </location>
</feature>
<dbReference type="EMBL" id="CM007649">
    <property type="protein sequence ID" value="ONM38232.1"/>
    <property type="molecule type" value="Genomic_DNA"/>
</dbReference>
<proteinExistence type="predicted"/>
<protein>
    <submittedName>
        <fullName evidence="2">Uncharacterized protein</fullName>
    </submittedName>
</protein>
<name>A0A1D6NCI1_MAIZE</name>
<evidence type="ECO:0000256" key="1">
    <source>
        <dbReference type="SAM" id="MobiDB-lite"/>
    </source>
</evidence>
<evidence type="ECO:0000313" key="2">
    <source>
        <dbReference type="EMBL" id="ONM38233.1"/>
    </source>
</evidence>
<sequence length="124" mass="13725">MEPPSLRPRPPWPRHRRRICAFPRPRPPPSPPPTPSPPSASSPPSSALPAHCNRLLTMLAWDGDGDAAIRGLCPLRRLQHLLCHRHLHPWRGMFVAGQFSGRASVSVFGYATQSDLKLALPCSF</sequence>
<dbReference type="EMBL" id="CM007649">
    <property type="protein sequence ID" value="ONM38233.1"/>
    <property type="molecule type" value="Genomic_DNA"/>
</dbReference>
<reference evidence="2" key="1">
    <citation type="submission" date="2015-12" db="EMBL/GenBank/DDBJ databases">
        <title>Update maize B73 reference genome by single molecule sequencing technologies.</title>
        <authorList>
            <consortium name="Maize Genome Sequencing Project"/>
            <person name="Ware D."/>
        </authorList>
    </citation>
    <scope>NUCLEOTIDE SEQUENCE [LARGE SCALE GENOMIC DNA]</scope>
    <source>
        <tissue evidence="2">Seedling</tissue>
    </source>
</reference>
<feature type="compositionally biased region" description="Pro residues" evidence="1">
    <location>
        <begin position="24"/>
        <end position="41"/>
    </location>
</feature>
<accession>A0A1D6NCI1</accession>